<reference evidence="1" key="1">
    <citation type="journal article" date="2019" name="Sci. Rep.">
        <title>Draft genome of Tanacetum cinerariifolium, the natural source of mosquito coil.</title>
        <authorList>
            <person name="Yamashiro T."/>
            <person name="Shiraishi A."/>
            <person name="Satake H."/>
            <person name="Nakayama K."/>
        </authorList>
    </citation>
    <scope>NUCLEOTIDE SEQUENCE</scope>
</reference>
<evidence type="ECO:0000313" key="1">
    <source>
        <dbReference type="EMBL" id="GEU48444.1"/>
    </source>
</evidence>
<organism evidence="1">
    <name type="scientific">Tanacetum cinerariifolium</name>
    <name type="common">Dalmatian daisy</name>
    <name type="synonym">Chrysanthemum cinerariifolium</name>
    <dbReference type="NCBI Taxonomy" id="118510"/>
    <lineage>
        <taxon>Eukaryota</taxon>
        <taxon>Viridiplantae</taxon>
        <taxon>Streptophyta</taxon>
        <taxon>Embryophyta</taxon>
        <taxon>Tracheophyta</taxon>
        <taxon>Spermatophyta</taxon>
        <taxon>Magnoliopsida</taxon>
        <taxon>eudicotyledons</taxon>
        <taxon>Gunneridae</taxon>
        <taxon>Pentapetalae</taxon>
        <taxon>asterids</taxon>
        <taxon>campanulids</taxon>
        <taxon>Asterales</taxon>
        <taxon>Asteraceae</taxon>
        <taxon>Asteroideae</taxon>
        <taxon>Anthemideae</taxon>
        <taxon>Anthemidinae</taxon>
        <taxon>Tanacetum</taxon>
    </lineage>
</organism>
<protein>
    <submittedName>
        <fullName evidence="1">ERBB-3 binding protein 1-like</fullName>
    </submittedName>
</protein>
<proteinExistence type="predicted"/>
<dbReference type="AlphaFoldDB" id="A0A6L2KKQ7"/>
<comment type="caution">
    <text evidence="1">The sequence shown here is derived from an EMBL/GenBank/DDBJ whole genome shotgun (WGS) entry which is preliminary data.</text>
</comment>
<name>A0A6L2KKQ7_TANCI</name>
<accession>A0A6L2KKQ7</accession>
<dbReference type="EMBL" id="BKCJ010002422">
    <property type="protein sequence ID" value="GEU48444.1"/>
    <property type="molecule type" value="Genomic_DNA"/>
</dbReference>
<sequence length="67" mass="7680">MGLYSVRALEEKLGRLGLDCLNHELLQLYPVLHEKERGEQAVVVRETAEFTQRALTEPRVTLWKACA</sequence>
<gene>
    <name evidence="1" type="ORF">Tci_020422</name>
</gene>